<dbReference type="Proteomes" id="UP000829196">
    <property type="component" value="Unassembled WGS sequence"/>
</dbReference>
<dbReference type="OrthoDB" id="786644at2759"/>
<sequence length="394" mass="45463">MESSCDNFQHSSPGRIWVKWKEGILNFTPQRITSQLIHGFIRLNAQHTIAISVVYASNSYIERQTLWKDLLIIASDMRHPWTVIGDFNCCRLPSDKAGGTPLTNSSLGDFNNMIFNTGLHDLSSVGHFYTWFNQQQNNPIHIKLDRVLINDSWLNLFPNSFYKVGDPSCSDHSPLFLLNSEEAARGQRFMFKNYCTKFPDFWDCLLDTFSQPNESSPLCSFIYKLKTLKNKLKFKPWANFNNIQSEIDALSQTQHQVLSQLQIEPLNSNLNESLKEINYKLNYYHSTLSSWMAQRAKVRWLTHGEDDLKFLYSKINVTKNYGQIKEISNDLESFNTHQGISQAFIGHFAKLFNTSTQATQTQAIPVGNKIPPHLISSLTAPNHYGRNQRCYFLW</sequence>
<dbReference type="Gene3D" id="3.60.10.10">
    <property type="entry name" value="Endonuclease/exonuclease/phosphatase"/>
    <property type="match status" value="1"/>
</dbReference>
<proteinExistence type="predicted"/>
<dbReference type="EMBL" id="JAGYWB010000012">
    <property type="protein sequence ID" value="KAI0501694.1"/>
    <property type="molecule type" value="Genomic_DNA"/>
</dbReference>
<protein>
    <recommendedName>
        <fullName evidence="3">Endonuclease/exonuclease/phosphatase domain-containing protein</fullName>
    </recommendedName>
</protein>
<comment type="caution">
    <text evidence="1">The sequence shown here is derived from an EMBL/GenBank/DDBJ whole genome shotgun (WGS) entry which is preliminary data.</text>
</comment>
<organism evidence="1 2">
    <name type="scientific">Dendrobium nobile</name>
    <name type="common">Orchid</name>
    <dbReference type="NCBI Taxonomy" id="94219"/>
    <lineage>
        <taxon>Eukaryota</taxon>
        <taxon>Viridiplantae</taxon>
        <taxon>Streptophyta</taxon>
        <taxon>Embryophyta</taxon>
        <taxon>Tracheophyta</taxon>
        <taxon>Spermatophyta</taxon>
        <taxon>Magnoliopsida</taxon>
        <taxon>Liliopsida</taxon>
        <taxon>Asparagales</taxon>
        <taxon>Orchidaceae</taxon>
        <taxon>Epidendroideae</taxon>
        <taxon>Malaxideae</taxon>
        <taxon>Dendrobiinae</taxon>
        <taxon>Dendrobium</taxon>
    </lineage>
</organism>
<gene>
    <name evidence="1" type="ORF">KFK09_016639</name>
</gene>
<dbReference type="PANTHER" id="PTHR33710:SF77">
    <property type="entry name" value="DNASE I-LIKE SUPERFAMILY PROTEIN"/>
    <property type="match status" value="1"/>
</dbReference>
<reference evidence="1" key="1">
    <citation type="journal article" date="2022" name="Front. Genet.">
        <title>Chromosome-Scale Assembly of the Dendrobium nobile Genome Provides Insights Into the Molecular Mechanism of the Biosynthesis of the Medicinal Active Ingredient of Dendrobium.</title>
        <authorList>
            <person name="Xu Q."/>
            <person name="Niu S.-C."/>
            <person name="Li K.-L."/>
            <person name="Zheng P.-J."/>
            <person name="Zhang X.-J."/>
            <person name="Jia Y."/>
            <person name="Liu Y."/>
            <person name="Niu Y.-X."/>
            <person name="Yu L.-H."/>
            <person name="Chen D.-F."/>
            <person name="Zhang G.-Q."/>
        </authorList>
    </citation>
    <scope>NUCLEOTIDE SEQUENCE</scope>
    <source>
        <tissue evidence="1">Leaf</tissue>
    </source>
</reference>
<dbReference type="SUPFAM" id="SSF56219">
    <property type="entry name" value="DNase I-like"/>
    <property type="match status" value="1"/>
</dbReference>
<accession>A0A8T3B055</accession>
<name>A0A8T3B055_DENNO</name>
<dbReference type="AlphaFoldDB" id="A0A8T3B055"/>
<dbReference type="InterPro" id="IPR036691">
    <property type="entry name" value="Endo/exonu/phosph_ase_sf"/>
</dbReference>
<evidence type="ECO:0000313" key="2">
    <source>
        <dbReference type="Proteomes" id="UP000829196"/>
    </source>
</evidence>
<keyword evidence="2" id="KW-1185">Reference proteome</keyword>
<evidence type="ECO:0008006" key="3">
    <source>
        <dbReference type="Google" id="ProtNLM"/>
    </source>
</evidence>
<evidence type="ECO:0000313" key="1">
    <source>
        <dbReference type="EMBL" id="KAI0501694.1"/>
    </source>
</evidence>
<dbReference type="PANTHER" id="PTHR33710">
    <property type="entry name" value="BNAC02G09200D PROTEIN"/>
    <property type="match status" value="1"/>
</dbReference>